<evidence type="ECO:0000256" key="9">
    <source>
        <dbReference type="ARBA" id="ARBA00023128"/>
    </source>
</evidence>
<keyword evidence="6" id="KW-0809">Transit peptide</keyword>
<evidence type="ECO:0000256" key="12">
    <source>
        <dbReference type="RuleBase" id="RU004397"/>
    </source>
</evidence>
<dbReference type="Gene3D" id="4.10.95.10">
    <property type="entry name" value="Cytochrome c oxidase, subunit VIa"/>
    <property type="match status" value="1"/>
</dbReference>
<dbReference type="PANTHER" id="PTHR11504">
    <property type="entry name" value="CYTOCHROME C OXIDASE POLYPEPTIDE VIA"/>
    <property type="match status" value="1"/>
</dbReference>
<dbReference type="AlphaFoldDB" id="G8YV66"/>
<comment type="pathway">
    <text evidence="2">Energy metabolism; oxidative phosphorylation.</text>
</comment>
<dbReference type="InterPro" id="IPR036418">
    <property type="entry name" value="Cyt_c_oxidase_su6a_sf"/>
</dbReference>
<comment type="similarity">
    <text evidence="3 11">Belongs to the cytochrome c oxidase subunit 6A family.</text>
</comment>
<evidence type="ECO:0000256" key="2">
    <source>
        <dbReference type="ARBA" id="ARBA00004673"/>
    </source>
</evidence>
<sequence length="139" mass="16245">MFRKLTQRNFVRFNSHGHGHGHVSKFINDAAFPSVKVNKEAGEAFKKATKEKAEHSEGITNTWKKITYVVALPVILLTAIPVGRVELHHAEHRKHLREIPDEEWPTQYDYQNIRQKKFFWGDGDKTLFWNSDVNRHIEA</sequence>
<keyword evidence="15" id="KW-1185">Reference proteome</keyword>
<dbReference type="Proteomes" id="UP000005222">
    <property type="component" value="Chromosome A"/>
</dbReference>
<dbReference type="Proteomes" id="UP000005222">
    <property type="component" value="Chromosome B"/>
</dbReference>
<dbReference type="GO" id="GO:0030234">
    <property type="term" value="F:enzyme regulator activity"/>
    <property type="evidence" value="ECO:0007669"/>
    <property type="project" value="TreeGrafter"/>
</dbReference>
<evidence type="ECO:0000256" key="8">
    <source>
        <dbReference type="ARBA" id="ARBA00023002"/>
    </source>
</evidence>
<proteinExistence type="inferred from homology"/>
<dbReference type="EMBL" id="FO082059">
    <property type="protein sequence ID" value="CCE72749.1"/>
    <property type="molecule type" value="Genomic_DNA"/>
</dbReference>
<dbReference type="GO" id="GO:0016491">
    <property type="term" value="F:oxidoreductase activity"/>
    <property type="evidence" value="ECO:0007669"/>
    <property type="project" value="UniProtKB-KW"/>
</dbReference>
<dbReference type="OrthoDB" id="5947505at2759"/>
<evidence type="ECO:0000313" key="15">
    <source>
        <dbReference type="Proteomes" id="UP000005222"/>
    </source>
</evidence>
<dbReference type="HOGENOM" id="CLU_122515_0_1_1"/>
<dbReference type="EMBL" id="FO082058">
    <property type="protein sequence ID" value="CCE73310.1"/>
    <property type="molecule type" value="Genomic_DNA"/>
</dbReference>
<dbReference type="PROSITE" id="PS01329">
    <property type="entry name" value="COX6A"/>
    <property type="match status" value="1"/>
</dbReference>
<dbReference type="GO" id="GO:0006123">
    <property type="term" value="P:mitochondrial electron transport, cytochrome c to oxygen"/>
    <property type="evidence" value="ECO:0007669"/>
    <property type="project" value="TreeGrafter"/>
</dbReference>
<evidence type="ECO:0000256" key="11">
    <source>
        <dbReference type="RuleBase" id="RU004396"/>
    </source>
</evidence>
<evidence type="ECO:0000256" key="4">
    <source>
        <dbReference type="ARBA" id="ARBA00022692"/>
    </source>
</evidence>
<dbReference type="InterPro" id="IPR001349">
    <property type="entry name" value="Cyt_c_oxidase_su6a"/>
</dbReference>
<dbReference type="PANTHER" id="PTHR11504:SF0">
    <property type="entry name" value="CYTOCHROME C OXIDASE SUBUNIT"/>
    <property type="match status" value="1"/>
</dbReference>
<keyword evidence="5 12" id="KW-0999">Mitochondrion inner membrane</keyword>
<dbReference type="InParanoid" id="G8YV66"/>
<protein>
    <recommendedName>
        <fullName evidence="12">Cytochrome c oxidase subunit</fullName>
    </recommendedName>
    <alternativeName>
        <fullName evidence="12">Cytochrome c oxidase polypeptide VIa</fullName>
    </alternativeName>
</protein>
<evidence type="ECO:0000313" key="13">
    <source>
        <dbReference type="EMBL" id="CCE72749.1"/>
    </source>
</evidence>
<comment type="subcellular location">
    <subcellularLocation>
        <location evidence="1">Mitochondrion inner membrane</location>
        <topology evidence="1">Single-pass membrane protein</topology>
    </subcellularLocation>
</comment>
<dbReference type="eggNOG" id="KOG3469">
    <property type="taxonomic scope" value="Eukaryota"/>
</dbReference>
<keyword evidence="9 12" id="KW-0496">Mitochondrion</keyword>
<dbReference type="GO" id="GO:0005743">
    <property type="term" value="C:mitochondrial inner membrane"/>
    <property type="evidence" value="ECO:0007669"/>
    <property type="project" value="UniProtKB-SubCell"/>
</dbReference>
<dbReference type="Pfam" id="PF02046">
    <property type="entry name" value="COX6A"/>
    <property type="match status" value="1"/>
</dbReference>
<keyword evidence="8" id="KW-0560">Oxidoreductase</keyword>
<evidence type="ECO:0000256" key="1">
    <source>
        <dbReference type="ARBA" id="ARBA00004434"/>
    </source>
</evidence>
<gene>
    <name evidence="13" type="primary">Piso0_000343</name>
    <name evidence="13" type="ORF">GNLVRS01_PISO0A07260g</name>
    <name evidence="14" type="ORF">GNLVRS01_PISO0B07327g</name>
</gene>
<evidence type="ECO:0000313" key="14">
    <source>
        <dbReference type="EMBL" id="CCE73310.1"/>
    </source>
</evidence>
<evidence type="ECO:0000256" key="5">
    <source>
        <dbReference type="ARBA" id="ARBA00022792"/>
    </source>
</evidence>
<keyword evidence="10 12" id="KW-0472">Membrane</keyword>
<dbReference type="STRING" id="559304.G8YV66"/>
<dbReference type="SUPFAM" id="SSF81411">
    <property type="entry name" value="Mitochondrial cytochrome c oxidase subunit VIa"/>
    <property type="match status" value="1"/>
</dbReference>
<reference evidence="15" key="2">
    <citation type="journal article" date="2012" name="G3 (Bethesda)">
        <title>Pichia sorbitophila, an interspecies yeast hybrid reveals early steps of genome resolution following polyploidization.</title>
        <authorList>
            <person name="Leh Louis V."/>
            <person name="Despons L."/>
            <person name="Friedrich A."/>
            <person name="Martin T."/>
            <person name="Durrens P."/>
            <person name="Casaregola S."/>
            <person name="Neuveglise C."/>
            <person name="Fairhead C."/>
            <person name="Marck C."/>
            <person name="Cruz J.A."/>
            <person name="Straub M.L."/>
            <person name="Kugler V."/>
            <person name="Sacerdot C."/>
            <person name="Uzunov Z."/>
            <person name="Thierry A."/>
            <person name="Weiss S."/>
            <person name="Bleykasten C."/>
            <person name="De Montigny J."/>
            <person name="Jacques N."/>
            <person name="Jung P."/>
            <person name="Lemaire M."/>
            <person name="Mallet S."/>
            <person name="Morel G."/>
            <person name="Richard G.F."/>
            <person name="Sarkar A."/>
            <person name="Savel G."/>
            <person name="Schacherer J."/>
            <person name="Seret M.L."/>
            <person name="Talla E."/>
            <person name="Samson G."/>
            <person name="Jubin C."/>
            <person name="Poulain J."/>
            <person name="Vacherie B."/>
            <person name="Barbe V."/>
            <person name="Pelletier E."/>
            <person name="Sherman D.J."/>
            <person name="Westhof E."/>
            <person name="Weissenbach J."/>
            <person name="Baret P.V."/>
            <person name="Wincker P."/>
            <person name="Gaillardin C."/>
            <person name="Dujon B."/>
            <person name="Souciet J.L."/>
        </authorList>
    </citation>
    <scope>NUCLEOTIDE SEQUENCE [LARGE SCALE GENOMIC DNA]</scope>
    <source>
        <strain evidence="15">ATCC MYA-4447 / BCRC 22081 / CBS 7064 / NBRC 10061 / NRRL Y-12695</strain>
    </source>
</reference>
<evidence type="ECO:0000256" key="10">
    <source>
        <dbReference type="ARBA" id="ARBA00023136"/>
    </source>
</evidence>
<dbReference type="InterPro" id="IPR018507">
    <property type="entry name" value="Cyt_c_oxidase_su6a_CS"/>
</dbReference>
<keyword evidence="7" id="KW-1133">Transmembrane helix</keyword>
<name>G8YV66_PICSO</name>
<evidence type="ECO:0000256" key="6">
    <source>
        <dbReference type="ARBA" id="ARBA00022946"/>
    </source>
</evidence>
<dbReference type="UniPathway" id="UPA00705"/>
<accession>G8YV66</accession>
<organism evidence="13 15">
    <name type="scientific">Pichia sorbitophila (strain ATCC MYA-4447 / BCRC 22081 / CBS 7064 / NBRC 10061 / NRRL Y-12695)</name>
    <name type="common">Hybrid yeast</name>
    <dbReference type="NCBI Taxonomy" id="559304"/>
    <lineage>
        <taxon>Eukaryota</taxon>
        <taxon>Fungi</taxon>
        <taxon>Dikarya</taxon>
        <taxon>Ascomycota</taxon>
        <taxon>Saccharomycotina</taxon>
        <taxon>Pichiomycetes</taxon>
        <taxon>Debaryomycetaceae</taxon>
        <taxon>Millerozyma</taxon>
    </lineage>
</organism>
<evidence type="ECO:0000256" key="7">
    <source>
        <dbReference type="ARBA" id="ARBA00022989"/>
    </source>
</evidence>
<evidence type="ECO:0000256" key="3">
    <source>
        <dbReference type="ARBA" id="ARBA00005553"/>
    </source>
</evidence>
<dbReference type="FunCoup" id="G8YV66">
    <property type="interactions" value="445"/>
</dbReference>
<dbReference type="FunFam" id="4.10.95.10:FF:000001">
    <property type="entry name" value="Cytochrome c oxidase subunit 6A, mitochondrial"/>
    <property type="match status" value="1"/>
</dbReference>
<reference evidence="13" key="1">
    <citation type="submission" date="2011-10" db="EMBL/GenBank/DDBJ databases">
        <authorList>
            <person name="Genoscope - CEA"/>
        </authorList>
    </citation>
    <scope>NUCLEOTIDE SEQUENCE</scope>
    <source>
        <strain evidence="13">CBS 7064</strain>
    </source>
</reference>
<keyword evidence="4" id="KW-0812">Transmembrane</keyword>
<dbReference type="OMA" id="KLPWMVD"/>